<dbReference type="PANTHER" id="PTHR30441:SF8">
    <property type="entry name" value="DUF748 DOMAIN-CONTAINING PROTEIN"/>
    <property type="match status" value="1"/>
</dbReference>
<proteinExistence type="predicted"/>
<dbReference type="EMBL" id="CP095848">
    <property type="protein sequence ID" value="UPL50479.1"/>
    <property type="molecule type" value="Genomic_DNA"/>
</dbReference>
<evidence type="ECO:0008006" key="3">
    <source>
        <dbReference type="Google" id="ProtNLM"/>
    </source>
</evidence>
<dbReference type="InterPro" id="IPR052894">
    <property type="entry name" value="AsmA-related"/>
</dbReference>
<reference evidence="1 2" key="1">
    <citation type="submission" date="2022-04" db="EMBL/GenBank/DDBJ databases">
        <title>Hymenobacter sp. isolated from the air.</title>
        <authorList>
            <person name="Won M."/>
            <person name="Lee C.-M."/>
            <person name="Woen H.-Y."/>
            <person name="Kwon S.-W."/>
        </authorList>
    </citation>
    <scope>NUCLEOTIDE SEQUENCE [LARGE SCALE GENOMIC DNA]</scope>
    <source>
        <strain evidence="2">5516 S-25</strain>
    </source>
</reference>
<dbReference type="PANTHER" id="PTHR30441">
    <property type="entry name" value="DUF748 DOMAIN-CONTAINING PROTEIN"/>
    <property type="match status" value="1"/>
</dbReference>
<accession>A0ABY4JEW5</accession>
<protein>
    <recommendedName>
        <fullName evidence="3">AsmA-like C-terminal domain-containing protein</fullName>
    </recommendedName>
</protein>
<organism evidence="1 2">
    <name type="scientific">Hymenobacter sublimis</name>
    <dbReference type="NCBI Taxonomy" id="2933777"/>
    <lineage>
        <taxon>Bacteria</taxon>
        <taxon>Pseudomonadati</taxon>
        <taxon>Bacteroidota</taxon>
        <taxon>Cytophagia</taxon>
        <taxon>Cytophagales</taxon>
        <taxon>Hymenobacteraceae</taxon>
        <taxon>Hymenobacter</taxon>
    </lineage>
</organism>
<sequence>MKRPSFRQFLVLAVLGLLAVVVAGTWLIGTHWGQRRLEQAIRQRLAQQSDLVVAPFTVDFSVWRNFPHLTASVHHLALTDTSYHRAVPVLRIGRADMRVELQHIWRGTIRISHLTLQDGTFQQFTDSLGHDWGLRGKGPRRATPAGPPDFNLDSLVLRNVHVTDRNELHRSGFAAHVRQGRLTVRSRNGVAHAGGRLDGQLVYLRSGRGNLFTQEPVVALVRYRYNFRRREGTFLRTHATLNGDTILVTGTHRGAAPGEPRGTRLNLRFQGTQPLLEVLHVALPAGLQRFLRGARSRSHARIWYTIRGVSGPTTRPRTILRFALRGAQVQWADAARRIHRWDARGIFDNGPQHSPRTTYLTFTQCRLYSRAGQLDAALTVRDFTRPHLLGRIRGRTELQTLAAVVAPSLWRARGGQAALDLQLNGAVPEIPDRLTRRSTRPDTLLPILAARGTVRLEQAAFAVPGRQAAMTGLNVLVRLQDSLWILENLTGRLNGMQVRANATTTYLLAYFSGQRAATTITGSFGVDELHLHELRRLLAPPSRGARAGRAPRPGRNRKAQLATRVLNFLPPGLHLNIRLQCGRLVVATDTLQQLAATVRHDGRRVQLTELRGQMWGGTIRGVISWPTDTLAPPPVAAQLAVHFRTLRYQQLLARLTRPPRRSAAAPAAPTLREVLLAANGQARVTIDRLLLPGAEQFTNLHLRVDKNGPRFLIPALTFTIGTGGTGRVSASALLAGTRLARARTDIDLRYASLNVQHLLQMLASLSALPTASPEQIRPAASVARLRPSPFLDGTITGRVRVSAARMAYGALRGQQFRLLSNLKAGQVQVDECAVQALDGFLHLRGTLQTDAGTATRPLHAQLRLRDIQLPKLFELARLLGFDVVGPDNIRGSMRCEADVHTELSPSFLPLLTQTHAFLRTDLRDLELIEVEAVTQALKLLSEKRTGHLYFEPVQPRFVLEGNRLLIPALSLSSNLTDMTVSGEYYLTGQADLYVGLSPLQALFGDNQKRISRIQSGEAEQRPSRGLVYLNLYRRPGSPYKVRPFRKQEQQRQQAVIQQQYRELLQRQPLDTTLRLLQ</sequence>
<evidence type="ECO:0000313" key="1">
    <source>
        <dbReference type="EMBL" id="UPL50479.1"/>
    </source>
</evidence>
<evidence type="ECO:0000313" key="2">
    <source>
        <dbReference type="Proteomes" id="UP000829647"/>
    </source>
</evidence>
<gene>
    <name evidence="1" type="ORF">MWH26_06110</name>
</gene>
<dbReference type="RefSeq" id="WP_247976494.1">
    <property type="nucleotide sequence ID" value="NZ_CP095848.1"/>
</dbReference>
<dbReference type="Proteomes" id="UP000829647">
    <property type="component" value="Chromosome"/>
</dbReference>
<keyword evidence="2" id="KW-1185">Reference proteome</keyword>
<name>A0ABY4JEW5_9BACT</name>